<dbReference type="RefSeq" id="WP_097576334.1">
    <property type="nucleotide sequence ID" value="NZ_NWQG01000188.1"/>
</dbReference>
<dbReference type="PANTHER" id="PTHR43784">
    <property type="entry name" value="GDSL-LIKE LIPASE/ACYLHYDROLASE, PUTATIVE (AFU_ORTHOLOGUE AFUA_2G00820)-RELATED"/>
    <property type="match status" value="1"/>
</dbReference>
<dbReference type="PANTHER" id="PTHR43784:SF2">
    <property type="entry name" value="GDSL-LIKE LIPASE_ACYLHYDROLASE, PUTATIVE (AFU_ORTHOLOGUE AFUA_2G00820)-RELATED"/>
    <property type="match status" value="1"/>
</dbReference>
<keyword evidence="1" id="KW-0732">Signal</keyword>
<sequence length="417" mass="43863">MYRLVSAILAGAALSFVSLLPATAQDSTEWIGTWTASPQPVWQADFPIPLGFPSNYFRSTIRQVARISIGGSKVRIVLSNEYGTQPLRVGAAHVAITTDGAAIKPESDRVLTFGGESSITIPPGAPAISDPVDLTVAPLSELSVSLYFPESAAATTMHWDGHQTAYVAAGDKTGEADLKADSTQTQRVFLSGIMVDAADGARAVVLFGDSITDGDGSTIDGNDRWPDTLAKRLQEAGGAPVAVLNQGISGAKILSDRMGVNALARFDRDVLNQARADTVVLMMGINDIGWPGTGLAPSDTQPAAEQIIAGYKQLIARAHADGMRIVGATLTPFGDAFAGSPFEGYYTEDKEKIRLAVNDFIRSGAFDAVIDFDKAVVDPAKPGYIKAEFDKGDHLHPNPAGYNAMAGAIDLGVLSAQ</sequence>
<dbReference type="InterPro" id="IPR053140">
    <property type="entry name" value="GDSL_Rv0518-like"/>
</dbReference>
<dbReference type="Proteomes" id="UP000219182">
    <property type="component" value="Unassembled WGS sequence"/>
</dbReference>
<evidence type="ECO:0000256" key="1">
    <source>
        <dbReference type="SAM" id="SignalP"/>
    </source>
</evidence>
<organism evidence="2 3">
    <name type="scientific">Mesorhizobium sanjuanii</name>
    <dbReference type="NCBI Taxonomy" id="2037900"/>
    <lineage>
        <taxon>Bacteria</taxon>
        <taxon>Pseudomonadati</taxon>
        <taxon>Pseudomonadota</taxon>
        <taxon>Alphaproteobacteria</taxon>
        <taxon>Hyphomicrobiales</taxon>
        <taxon>Phyllobacteriaceae</taxon>
        <taxon>Mesorhizobium</taxon>
    </lineage>
</organism>
<reference evidence="2 3" key="1">
    <citation type="submission" date="2017-09" db="EMBL/GenBank/DDBJ databases">
        <title>Mesorhizobum sanjuanii sp. nov. isolated from nodules of Lotus tenuis in saline-alkaline lowlands of Flooding Pampa.</title>
        <authorList>
            <person name="Sannazzaro A.I."/>
            <person name="Torres Tejerizo G.A."/>
            <person name="Fontana F."/>
            <person name="Cumpa Velazquez L.M."/>
            <person name="Hansen L."/>
            <person name="Pistorio M."/>
            <person name="Estrella M.J."/>
        </authorList>
    </citation>
    <scope>NUCLEOTIDE SEQUENCE [LARGE SCALE GENOMIC DNA]</scope>
    <source>
        <strain evidence="2 3">BSA136</strain>
    </source>
</reference>
<dbReference type="InterPro" id="IPR036514">
    <property type="entry name" value="SGNH_hydro_sf"/>
</dbReference>
<proteinExistence type="predicted"/>
<dbReference type="SUPFAM" id="SSF52266">
    <property type="entry name" value="SGNH hydrolase"/>
    <property type="match status" value="1"/>
</dbReference>
<evidence type="ECO:0000313" key="2">
    <source>
        <dbReference type="EMBL" id="PDQ18393.1"/>
    </source>
</evidence>
<dbReference type="GO" id="GO:0016788">
    <property type="term" value="F:hydrolase activity, acting on ester bonds"/>
    <property type="evidence" value="ECO:0007669"/>
    <property type="project" value="InterPro"/>
</dbReference>
<feature type="chain" id="PRO_5012789011" evidence="1">
    <location>
        <begin position="25"/>
        <end position="417"/>
    </location>
</feature>
<accession>A0A2A6F9G5</accession>
<protein>
    <submittedName>
        <fullName evidence="2">Lipase</fullName>
    </submittedName>
</protein>
<dbReference type="CDD" id="cd01830">
    <property type="entry name" value="XynE_like"/>
    <property type="match status" value="1"/>
</dbReference>
<dbReference type="AlphaFoldDB" id="A0A2A6F9G5"/>
<dbReference type="InterPro" id="IPR001087">
    <property type="entry name" value="GDSL"/>
</dbReference>
<comment type="caution">
    <text evidence="2">The sequence shown here is derived from an EMBL/GenBank/DDBJ whole genome shotgun (WGS) entry which is preliminary data.</text>
</comment>
<feature type="signal peptide" evidence="1">
    <location>
        <begin position="1"/>
        <end position="24"/>
    </location>
</feature>
<name>A0A2A6F9G5_9HYPH</name>
<gene>
    <name evidence="2" type="ORF">CN311_24970</name>
</gene>
<dbReference type="EMBL" id="NWQG01000188">
    <property type="protein sequence ID" value="PDQ18393.1"/>
    <property type="molecule type" value="Genomic_DNA"/>
</dbReference>
<evidence type="ECO:0000313" key="3">
    <source>
        <dbReference type="Proteomes" id="UP000219182"/>
    </source>
</evidence>
<dbReference type="Pfam" id="PF00657">
    <property type="entry name" value="Lipase_GDSL"/>
    <property type="match status" value="1"/>
</dbReference>
<dbReference type="Gene3D" id="3.40.50.1110">
    <property type="entry name" value="SGNH hydrolase"/>
    <property type="match status" value="1"/>
</dbReference>
<keyword evidence="3" id="KW-1185">Reference proteome</keyword>